<name>A0A9W8HD32_9FUNG</name>
<reference evidence="2" key="1">
    <citation type="submission" date="2022-07" db="EMBL/GenBank/DDBJ databases">
        <title>Phylogenomic reconstructions and comparative analyses of Kickxellomycotina fungi.</title>
        <authorList>
            <person name="Reynolds N.K."/>
            <person name="Stajich J.E."/>
            <person name="Barry K."/>
            <person name="Grigoriev I.V."/>
            <person name="Crous P."/>
            <person name="Smith M.E."/>
        </authorList>
    </citation>
    <scope>NUCLEOTIDE SEQUENCE</scope>
    <source>
        <strain evidence="2">NBRC 105414</strain>
    </source>
</reference>
<evidence type="ECO:0000313" key="3">
    <source>
        <dbReference type="Proteomes" id="UP001140217"/>
    </source>
</evidence>
<comment type="caution">
    <text evidence="2">The sequence shown here is derived from an EMBL/GenBank/DDBJ whole genome shotgun (WGS) entry which is preliminary data.</text>
</comment>
<gene>
    <name evidence="2" type="ORF">H4R18_003657</name>
</gene>
<keyword evidence="3" id="KW-1185">Reference proteome</keyword>
<accession>A0A9W8HD32</accession>
<feature type="region of interest" description="Disordered" evidence="1">
    <location>
        <begin position="210"/>
        <end position="233"/>
    </location>
</feature>
<protein>
    <submittedName>
        <fullName evidence="2">Uncharacterized protein</fullName>
    </submittedName>
</protein>
<feature type="compositionally biased region" description="Basic and acidic residues" evidence="1">
    <location>
        <begin position="169"/>
        <end position="179"/>
    </location>
</feature>
<feature type="region of interest" description="Disordered" evidence="1">
    <location>
        <begin position="533"/>
        <end position="557"/>
    </location>
</feature>
<feature type="region of interest" description="Disordered" evidence="1">
    <location>
        <begin position="359"/>
        <end position="387"/>
    </location>
</feature>
<dbReference type="EMBL" id="JANBUL010000151">
    <property type="protein sequence ID" value="KAJ2780077.1"/>
    <property type="molecule type" value="Genomic_DNA"/>
</dbReference>
<dbReference type="Proteomes" id="UP001140217">
    <property type="component" value="Unassembled WGS sequence"/>
</dbReference>
<organism evidence="2 3">
    <name type="scientific">Coemansia javaensis</name>
    <dbReference type="NCBI Taxonomy" id="2761396"/>
    <lineage>
        <taxon>Eukaryota</taxon>
        <taxon>Fungi</taxon>
        <taxon>Fungi incertae sedis</taxon>
        <taxon>Zoopagomycota</taxon>
        <taxon>Kickxellomycotina</taxon>
        <taxon>Kickxellomycetes</taxon>
        <taxon>Kickxellales</taxon>
        <taxon>Kickxellaceae</taxon>
        <taxon>Coemansia</taxon>
    </lineage>
</organism>
<proteinExistence type="predicted"/>
<evidence type="ECO:0000313" key="2">
    <source>
        <dbReference type="EMBL" id="KAJ2780077.1"/>
    </source>
</evidence>
<feature type="compositionally biased region" description="Low complexity" evidence="1">
    <location>
        <begin position="610"/>
        <end position="623"/>
    </location>
</feature>
<sequence>MESIRVDELNELNELNGLNELNELEAAEFVERVDSVSVNERGTWLPEDSDNFHWTLSKYTQLKGGELVLDHRYLDPRDIAMTDILACTRIGDQVTDEELVRQMEQLSESNSSKSNPPMYRLAVELWAAAGRKHTIRQINTKHINTRSRWSVPFKSLYQCGYLIKNQSRKAKDSPDEPRPPRTNIGPKSQPAVRTLRKLIRHREVFWNPVTQAPPEAGTPNAANPAGSAGDDASEAERWVRAMVRRHGRPMVDYLEKCAVNMANSYLLELAYRRGRADVESPVTIAEPDRIVALLDGMLDEIMPLVRANGSKKSHKRAPRKARSSSLVLSELAKAAPSDAPATPAASVAPVTPGLINIRRLAPDGTDYKRPTTSRPAANRDDDDDEHLDAAGLPLMIKKSRSHILSRDGSTAMSSHLGGSTYGSMGSIADTLLHGHSAALSPTPETAKSAAQYDDGVFAQFVDYGSCGSIAKARGTGRRHASDAHVPAELAEAIFNMTVKTGTTPVPSAGQPGPAMFSGSASHPVSAYRADGFGSQLHPHPADHAQAGRTPQSISRSGSDETRVAYPALSEAASELHSLIGGSQDGRAFTFQVPAYSWDADSASKDDVLMHQQQQQQQQQQQHQGLPHGMEQSLAQSLSQGVGHSTSYPSLYGMGFAGLAAGDESPPISSGVVQAAPLPGLDAAMDSCFSTTLVLVNGTPSHIELTHDGTSGQPNPIVLPITGVKQHS</sequence>
<dbReference type="OrthoDB" id="5557898at2759"/>
<feature type="region of interest" description="Disordered" evidence="1">
    <location>
        <begin position="606"/>
        <end position="640"/>
    </location>
</feature>
<evidence type="ECO:0000256" key="1">
    <source>
        <dbReference type="SAM" id="MobiDB-lite"/>
    </source>
</evidence>
<feature type="region of interest" description="Disordered" evidence="1">
    <location>
        <begin position="167"/>
        <end position="192"/>
    </location>
</feature>
<dbReference type="AlphaFoldDB" id="A0A9W8HD32"/>